<evidence type="ECO:0000313" key="2">
    <source>
        <dbReference type="EMBL" id="KAL0573981.1"/>
    </source>
</evidence>
<proteinExistence type="predicted"/>
<comment type="caution">
    <text evidence="2">The sequence shown here is derived from an EMBL/GenBank/DDBJ whole genome shotgun (WGS) entry which is preliminary data.</text>
</comment>
<dbReference type="EMBL" id="JBAHYK010000442">
    <property type="protein sequence ID" value="KAL0573981.1"/>
    <property type="molecule type" value="Genomic_DNA"/>
</dbReference>
<dbReference type="SUPFAM" id="SSF52047">
    <property type="entry name" value="RNI-like"/>
    <property type="match status" value="1"/>
</dbReference>
<evidence type="ECO:0000313" key="3">
    <source>
        <dbReference type="Proteomes" id="UP001465976"/>
    </source>
</evidence>
<feature type="region of interest" description="Disordered" evidence="1">
    <location>
        <begin position="22"/>
        <end position="47"/>
    </location>
</feature>
<evidence type="ECO:0000256" key="1">
    <source>
        <dbReference type="SAM" id="MobiDB-lite"/>
    </source>
</evidence>
<protein>
    <recommendedName>
        <fullName evidence="4">F-box domain-containing protein</fullName>
    </recommendedName>
</protein>
<dbReference type="Gene3D" id="3.80.10.10">
    <property type="entry name" value="Ribonuclease Inhibitor"/>
    <property type="match status" value="1"/>
</dbReference>
<sequence length="538" mass="60360">MTSRPSETEVLKIHSFPSLTSHLRTSTVVPPPPPRTSLTDAQRRTPRSAQEIESLRAAVLAQTEKSTLTCYVTESTSLQSPIRKLPVELIGEIFTMHCTRGTGNVVGEKSYCPALQLSQVCCFWREVMLSRTELWGNLEVRLEQMSKGSIELLKMCLGNSKASSLKLRVTSGYWNASLDNNALSWEALLLLLQNSHRWFSATLRLDYQLFLRASKKITDILEDSGSVYPESSPDHAPFALLQHADVSWFDCRITSAYNEREPIRLFEGIPSLRSLTVPHYDDCFVFPLSHLETLNLTNVHRTPAPILSQTTNLKRLSIQNFAIRDPGVLSQPQISNITHLDIQVSSYFQSLTVKYLLDHLELPYLESFVVSEPFHRYTDRRTWSQEAFLSLLKRSGCQLKNLGIIEILVSGEEVVEILGLCPELEQFTFFEWQVNSATRKVLDGLIMSSSAGSEGKGAGVAPRLSRLAMRVDGSLVEDVACVVESRASSVCRLEEVMLQGVDMVVEGPVDFGVIRANGTRVVLRHEPTLLRRVLNPTR</sequence>
<name>A0ABR3FFX3_9AGAR</name>
<evidence type="ECO:0008006" key="4">
    <source>
        <dbReference type="Google" id="ProtNLM"/>
    </source>
</evidence>
<gene>
    <name evidence="2" type="ORF">V5O48_007973</name>
</gene>
<organism evidence="2 3">
    <name type="scientific">Marasmius crinis-equi</name>
    <dbReference type="NCBI Taxonomy" id="585013"/>
    <lineage>
        <taxon>Eukaryota</taxon>
        <taxon>Fungi</taxon>
        <taxon>Dikarya</taxon>
        <taxon>Basidiomycota</taxon>
        <taxon>Agaricomycotina</taxon>
        <taxon>Agaricomycetes</taxon>
        <taxon>Agaricomycetidae</taxon>
        <taxon>Agaricales</taxon>
        <taxon>Marasmiineae</taxon>
        <taxon>Marasmiaceae</taxon>
        <taxon>Marasmius</taxon>
    </lineage>
</organism>
<accession>A0ABR3FFX3</accession>
<dbReference type="Proteomes" id="UP001465976">
    <property type="component" value="Unassembled WGS sequence"/>
</dbReference>
<keyword evidence="3" id="KW-1185">Reference proteome</keyword>
<dbReference type="InterPro" id="IPR032675">
    <property type="entry name" value="LRR_dom_sf"/>
</dbReference>
<reference evidence="2 3" key="1">
    <citation type="submission" date="2024-02" db="EMBL/GenBank/DDBJ databases">
        <title>A draft genome for the cacao thread blight pathogen Marasmius crinis-equi.</title>
        <authorList>
            <person name="Cohen S.P."/>
            <person name="Baruah I.K."/>
            <person name="Amoako-Attah I."/>
            <person name="Bukari Y."/>
            <person name="Meinhardt L.W."/>
            <person name="Bailey B.A."/>
        </authorList>
    </citation>
    <scope>NUCLEOTIDE SEQUENCE [LARGE SCALE GENOMIC DNA]</scope>
    <source>
        <strain evidence="2 3">GH-76</strain>
    </source>
</reference>